<reference evidence="2 3" key="1">
    <citation type="submission" date="2018-07" db="EMBL/GenBank/DDBJ databases">
        <title>Draft genome of the type strain Streptomyces armeniacus ATCC 15676.</title>
        <authorList>
            <person name="Labana P."/>
            <person name="Gosse J.T."/>
            <person name="Boddy C.N."/>
        </authorList>
    </citation>
    <scope>NUCLEOTIDE SEQUENCE [LARGE SCALE GENOMIC DNA]</scope>
    <source>
        <strain evidence="2 3">ATCC 15676</strain>
    </source>
</reference>
<keyword evidence="3" id="KW-1185">Reference proteome</keyword>
<protein>
    <submittedName>
        <fullName evidence="2">ROK family transcriptional regulator</fullName>
    </submittedName>
</protein>
<dbReference type="CDD" id="cd00090">
    <property type="entry name" value="HTH_ARSR"/>
    <property type="match status" value="1"/>
</dbReference>
<evidence type="ECO:0000313" key="3">
    <source>
        <dbReference type="Proteomes" id="UP000254425"/>
    </source>
</evidence>
<dbReference type="EMBL" id="CP031320">
    <property type="protein sequence ID" value="AXK34871.1"/>
    <property type="molecule type" value="Genomic_DNA"/>
</dbReference>
<dbReference type="InterPro" id="IPR011991">
    <property type="entry name" value="ArsR-like_HTH"/>
</dbReference>
<dbReference type="InterPro" id="IPR043129">
    <property type="entry name" value="ATPase_NBD"/>
</dbReference>
<dbReference type="Proteomes" id="UP000254425">
    <property type="component" value="Chromosome"/>
</dbReference>
<dbReference type="Pfam" id="PF00480">
    <property type="entry name" value="ROK"/>
    <property type="match status" value="1"/>
</dbReference>
<dbReference type="InterPro" id="IPR049874">
    <property type="entry name" value="ROK_cs"/>
</dbReference>
<dbReference type="InterPro" id="IPR036388">
    <property type="entry name" value="WH-like_DNA-bd_sf"/>
</dbReference>
<evidence type="ECO:0000256" key="1">
    <source>
        <dbReference type="ARBA" id="ARBA00006479"/>
    </source>
</evidence>
<dbReference type="InterPro" id="IPR036390">
    <property type="entry name" value="WH_DNA-bd_sf"/>
</dbReference>
<dbReference type="KEGG" id="sarm:DVA86_21700"/>
<evidence type="ECO:0000313" key="2">
    <source>
        <dbReference type="EMBL" id="AXK34871.1"/>
    </source>
</evidence>
<gene>
    <name evidence="2" type="ORF">DVA86_21700</name>
</gene>
<dbReference type="PANTHER" id="PTHR18964">
    <property type="entry name" value="ROK (REPRESSOR, ORF, KINASE) FAMILY"/>
    <property type="match status" value="1"/>
</dbReference>
<proteinExistence type="inferred from homology"/>
<dbReference type="SUPFAM" id="SSF53067">
    <property type="entry name" value="Actin-like ATPase domain"/>
    <property type="match status" value="1"/>
</dbReference>
<dbReference type="PROSITE" id="PS01125">
    <property type="entry name" value="ROK"/>
    <property type="match status" value="1"/>
</dbReference>
<name>A0A345XTA5_9ACTN</name>
<dbReference type="Gene3D" id="1.10.10.10">
    <property type="entry name" value="Winged helix-like DNA-binding domain superfamily/Winged helix DNA-binding domain"/>
    <property type="match status" value="1"/>
</dbReference>
<organism evidence="2 3">
    <name type="scientific">Streptomyces armeniacus</name>
    <dbReference type="NCBI Taxonomy" id="83291"/>
    <lineage>
        <taxon>Bacteria</taxon>
        <taxon>Bacillati</taxon>
        <taxon>Actinomycetota</taxon>
        <taxon>Actinomycetes</taxon>
        <taxon>Kitasatosporales</taxon>
        <taxon>Streptomycetaceae</taxon>
        <taxon>Streptomyces</taxon>
    </lineage>
</organism>
<dbReference type="Gene3D" id="3.30.420.40">
    <property type="match status" value="2"/>
</dbReference>
<dbReference type="InterPro" id="IPR000600">
    <property type="entry name" value="ROK"/>
</dbReference>
<dbReference type="PANTHER" id="PTHR18964:SF149">
    <property type="entry name" value="BIFUNCTIONAL UDP-N-ACETYLGLUCOSAMINE 2-EPIMERASE_N-ACETYLMANNOSAMINE KINASE"/>
    <property type="match status" value="1"/>
</dbReference>
<dbReference type="AlphaFoldDB" id="A0A345XTA5"/>
<dbReference type="SUPFAM" id="SSF46785">
    <property type="entry name" value="Winged helix' DNA-binding domain"/>
    <property type="match status" value="1"/>
</dbReference>
<accession>A0A345XTA5</accession>
<sequence length="375" mass="39520">MAWTPLAGAARSVALEVLLDGPLPRSEIARRLQLSPGSLTRLTKPLLESGLLVEMSGEHDPVTGRPTRPLDLRQGTHHFLGVKLTADAAYGVVTSMRAEVLAEDRRPLPDTEPATVIVAVAELAAALQQDVPAATAAGVSLGGQVRDHTVVSSARYLGWNDVDLGTPLAEALGCRVVVDNDLLSLTRAEQWFGAARTCDHFALLTIGEGIGYGLVTHGRVQTGPDAEVGLLGHHPLNPLGPLCPEGHQGCAEAMLTIAAIRHRTSLGLGRDVSYDACLELAEQGNPVARRVVTEAAAALGRLAAAVGNITMAEKIILSGDGIRLAQVARTALDDAIRQDRNPYARPLDITVQRTGFTEWARGAAATAIQSFVLDA</sequence>
<comment type="similarity">
    <text evidence="1">Belongs to the ROK (NagC/XylR) family.</text>
</comment>
<dbReference type="RefSeq" id="WP_208880629.1">
    <property type="nucleotide sequence ID" value="NZ_CP031320.1"/>
</dbReference>